<reference evidence="3" key="1">
    <citation type="submission" date="2023-10" db="EMBL/GenBank/DDBJ databases">
        <title>Genome assembly of Pristionchus species.</title>
        <authorList>
            <person name="Yoshida K."/>
            <person name="Sommer R.J."/>
        </authorList>
    </citation>
    <scope>NUCLEOTIDE SEQUENCE</scope>
    <source>
        <strain evidence="3">RS0144</strain>
    </source>
</reference>
<feature type="chain" id="PRO_5043730723" evidence="2">
    <location>
        <begin position="22"/>
        <end position="288"/>
    </location>
</feature>
<gene>
    <name evidence="3" type="ORF">PENTCL1PPCAC_6292</name>
</gene>
<evidence type="ECO:0000313" key="3">
    <source>
        <dbReference type="EMBL" id="GMS84117.1"/>
    </source>
</evidence>
<comment type="caution">
    <text evidence="3">The sequence shown here is derived from an EMBL/GenBank/DDBJ whole genome shotgun (WGS) entry which is preliminary data.</text>
</comment>
<proteinExistence type="predicted"/>
<accession>A0AAV5SL90</accession>
<dbReference type="EMBL" id="BTSX01000002">
    <property type="protein sequence ID" value="GMS84117.1"/>
    <property type="molecule type" value="Genomic_DNA"/>
</dbReference>
<evidence type="ECO:0000256" key="2">
    <source>
        <dbReference type="SAM" id="SignalP"/>
    </source>
</evidence>
<feature type="coiled-coil region" evidence="1">
    <location>
        <begin position="254"/>
        <end position="284"/>
    </location>
</feature>
<evidence type="ECO:0000256" key="1">
    <source>
        <dbReference type="SAM" id="Coils"/>
    </source>
</evidence>
<evidence type="ECO:0000313" key="4">
    <source>
        <dbReference type="Proteomes" id="UP001432027"/>
    </source>
</evidence>
<organism evidence="3 4">
    <name type="scientific">Pristionchus entomophagus</name>
    <dbReference type="NCBI Taxonomy" id="358040"/>
    <lineage>
        <taxon>Eukaryota</taxon>
        <taxon>Metazoa</taxon>
        <taxon>Ecdysozoa</taxon>
        <taxon>Nematoda</taxon>
        <taxon>Chromadorea</taxon>
        <taxon>Rhabditida</taxon>
        <taxon>Rhabditina</taxon>
        <taxon>Diplogasteromorpha</taxon>
        <taxon>Diplogasteroidea</taxon>
        <taxon>Neodiplogasteridae</taxon>
        <taxon>Pristionchus</taxon>
    </lineage>
</organism>
<name>A0AAV5SL90_9BILA</name>
<keyword evidence="4" id="KW-1185">Reference proteome</keyword>
<feature type="signal peptide" evidence="2">
    <location>
        <begin position="1"/>
        <end position="21"/>
    </location>
</feature>
<keyword evidence="1" id="KW-0175">Coiled coil</keyword>
<dbReference type="Proteomes" id="UP001432027">
    <property type="component" value="Unassembled WGS sequence"/>
</dbReference>
<protein>
    <submittedName>
        <fullName evidence="3">Uncharacterized protein</fullName>
    </submittedName>
</protein>
<feature type="non-terminal residue" evidence="3">
    <location>
        <position position="1"/>
    </location>
</feature>
<feature type="non-terminal residue" evidence="3">
    <location>
        <position position="288"/>
    </location>
</feature>
<keyword evidence="2" id="KW-0732">Signal</keyword>
<dbReference type="AlphaFoldDB" id="A0AAV5SL90"/>
<sequence>LLCRSMRFLSLLLLLSAAVAAIPEEVEIERVETLVALNAPKSEENEGDTKKARLTFFDDIGEVKSIGTKEPQLRYVSPKEETTSATAAATTAAATEATPITSTVATTTSEPVPTSTSPAAITTTEAVVEKKVEKLENATHKPILIPIPLPNKEILQAIVETSEPILIQLPYLPKVAGVLTAGQSIQGTPWGTESMNDQKGSSIPEFTVPPPIEIGSELDMGETSPFLPGHSLLSQVITPIEEKKEEKKMSPEDMERAQILMTALRAMKSEVEETLRQINEGERTVRRE</sequence>